<name>A0ABT0H3K3_9HYPH</name>
<reference evidence="1" key="1">
    <citation type="submission" date="2022-04" db="EMBL/GenBank/DDBJ databases">
        <title>Roseibium sp. CAU 1639 isolated from mud.</title>
        <authorList>
            <person name="Kim W."/>
        </authorList>
    </citation>
    <scope>NUCLEOTIDE SEQUENCE</scope>
    <source>
        <strain evidence="1">CAU 1639</strain>
    </source>
</reference>
<accession>A0ABT0H3K3</accession>
<dbReference type="Proteomes" id="UP001431221">
    <property type="component" value="Unassembled WGS sequence"/>
</dbReference>
<feature type="non-terminal residue" evidence="1">
    <location>
        <position position="1"/>
    </location>
</feature>
<evidence type="ECO:0000313" key="2">
    <source>
        <dbReference type="Proteomes" id="UP001431221"/>
    </source>
</evidence>
<sequence>KDWEKSVESATAWVTIASIRVMTRRLATYCPVS</sequence>
<comment type="caution">
    <text evidence="1">The sequence shown here is derived from an EMBL/GenBank/DDBJ whole genome shotgun (WGS) entry which is preliminary data.</text>
</comment>
<keyword evidence="2" id="KW-1185">Reference proteome</keyword>
<protein>
    <submittedName>
        <fullName evidence="1">IS5/IS1182 family transposase</fullName>
    </submittedName>
</protein>
<dbReference type="EMBL" id="JALNMJ010000049">
    <property type="protein sequence ID" value="MCK7616196.1"/>
    <property type="molecule type" value="Genomic_DNA"/>
</dbReference>
<organism evidence="1 2">
    <name type="scientific">Roseibium sediminicola</name>
    <dbReference type="NCBI Taxonomy" id="2933272"/>
    <lineage>
        <taxon>Bacteria</taxon>
        <taxon>Pseudomonadati</taxon>
        <taxon>Pseudomonadota</taxon>
        <taxon>Alphaproteobacteria</taxon>
        <taxon>Hyphomicrobiales</taxon>
        <taxon>Stappiaceae</taxon>
        <taxon>Roseibium</taxon>
    </lineage>
</organism>
<gene>
    <name evidence="1" type="ORF">M0H32_28980</name>
</gene>
<proteinExistence type="predicted"/>
<evidence type="ECO:0000313" key="1">
    <source>
        <dbReference type="EMBL" id="MCK7616196.1"/>
    </source>
</evidence>